<feature type="transmembrane region" description="Helical" evidence="1">
    <location>
        <begin position="148"/>
        <end position="166"/>
    </location>
</feature>
<evidence type="ECO:0000256" key="1">
    <source>
        <dbReference type="SAM" id="Phobius"/>
    </source>
</evidence>
<keyword evidence="3" id="KW-1185">Reference proteome</keyword>
<dbReference type="VEuPathDB" id="PlasmoDB:PmUG01_08059200"/>
<protein>
    <submittedName>
        <fullName evidence="2">Uncharacterized protein</fullName>
    </submittedName>
</protein>
<dbReference type="OrthoDB" id="10669034at2759"/>
<gene>
    <name evidence="2" type="primary">PmUG01_08059200</name>
    <name evidence="2" type="ORF">PMUG01_08059200</name>
</gene>
<reference evidence="2 3" key="1">
    <citation type="submission" date="2016-06" db="EMBL/GenBank/DDBJ databases">
        <authorList>
            <consortium name="Pathogen Informatics"/>
        </authorList>
    </citation>
    <scope>NUCLEOTIDE SEQUENCE [LARGE SCALE GENOMIC DNA]</scope>
</reference>
<dbReference type="InterPro" id="IPR022139">
    <property type="entry name" value="Fam-L/Fam-M-like_plasmodium"/>
</dbReference>
<evidence type="ECO:0000313" key="3">
    <source>
        <dbReference type="Proteomes" id="UP000219813"/>
    </source>
</evidence>
<dbReference type="AlphaFoldDB" id="A0A1D3PB73"/>
<dbReference type="KEGG" id="pmal:PMUG01_08059200"/>
<keyword evidence="1" id="KW-0472">Membrane</keyword>
<evidence type="ECO:0000313" key="2">
    <source>
        <dbReference type="EMBL" id="SCN12465.1"/>
    </source>
</evidence>
<dbReference type="Proteomes" id="UP000219813">
    <property type="component" value="Chromosome 8"/>
</dbReference>
<dbReference type="GeneID" id="39868577"/>
<keyword evidence="1" id="KW-0812">Transmembrane</keyword>
<keyword evidence="1" id="KW-1133">Transmembrane helix</keyword>
<organism evidence="2 3">
    <name type="scientific">Plasmodium malariae</name>
    <dbReference type="NCBI Taxonomy" id="5858"/>
    <lineage>
        <taxon>Eukaryota</taxon>
        <taxon>Sar</taxon>
        <taxon>Alveolata</taxon>
        <taxon>Apicomplexa</taxon>
        <taxon>Aconoidasida</taxon>
        <taxon>Haemosporida</taxon>
        <taxon>Plasmodiidae</taxon>
        <taxon>Plasmodium</taxon>
        <taxon>Plasmodium (Plasmodium)</taxon>
    </lineage>
</organism>
<feature type="transmembrane region" description="Helical" evidence="1">
    <location>
        <begin position="187"/>
        <end position="210"/>
    </location>
</feature>
<accession>A0A1D3PB73</accession>
<sequence>MEGKIKTNLYVKICSFILLIWICNFYNDESMYNNSLYERHNIGGKLYTRTYRLLTLHKREHGSNKVGLKEKISLNKAYEKNKQYNGCSIINAKGYNNSRKSKPSVNHEGYTYNKKKLLDKIYYINKVRNSMNLDTKYLRMTTYNNYKFFYALPLLLLLAGILIFVLEKYLDVTFLYEALSIAGQWNISMLSIILVSVFTLIVLPTFIYIFKNLVKDNKSIYLKSKLYNTKYPYFTNLDY</sequence>
<proteinExistence type="predicted"/>
<dbReference type="EMBL" id="LT594629">
    <property type="protein sequence ID" value="SCN12465.1"/>
    <property type="molecule type" value="Genomic_DNA"/>
</dbReference>
<dbReference type="RefSeq" id="XP_028861412.1">
    <property type="nucleotide sequence ID" value="XM_029004754.1"/>
</dbReference>
<name>A0A1D3PB73_PLAMA</name>
<dbReference type="Pfam" id="PF12420">
    <property type="entry name" value="DUF3671"/>
    <property type="match status" value="1"/>
</dbReference>